<evidence type="ECO:0000256" key="2">
    <source>
        <dbReference type="ARBA" id="ARBA00012513"/>
    </source>
</evidence>
<evidence type="ECO:0000256" key="9">
    <source>
        <dbReference type="ARBA" id="ARBA00048679"/>
    </source>
</evidence>
<comment type="catalytic activity">
    <reaction evidence="9">
        <text>L-seryl-[protein] + ATP = O-phospho-L-seryl-[protein] + ADP + H(+)</text>
        <dbReference type="Rhea" id="RHEA:17989"/>
        <dbReference type="Rhea" id="RHEA-COMP:9863"/>
        <dbReference type="Rhea" id="RHEA-COMP:11604"/>
        <dbReference type="ChEBI" id="CHEBI:15378"/>
        <dbReference type="ChEBI" id="CHEBI:29999"/>
        <dbReference type="ChEBI" id="CHEBI:30616"/>
        <dbReference type="ChEBI" id="CHEBI:83421"/>
        <dbReference type="ChEBI" id="CHEBI:456216"/>
        <dbReference type="EC" id="2.7.11.1"/>
    </reaction>
</comment>
<dbReference type="FunFam" id="1.10.510.10:FF:000028">
    <property type="entry name" value="serine/threonine-protein kinase D6PK-like"/>
    <property type="match status" value="1"/>
</dbReference>
<dbReference type="FunFam" id="3.30.200.20:FF:000032">
    <property type="entry name" value="Serine/threonine-protein kinase D6PK-like"/>
    <property type="match status" value="1"/>
</dbReference>
<keyword evidence="5" id="KW-0547">Nucleotide-binding</keyword>
<evidence type="ECO:0000256" key="10">
    <source>
        <dbReference type="ARBA" id="ARBA00053984"/>
    </source>
</evidence>
<comment type="similarity">
    <text evidence="1">Belongs to the protein kinase superfamily. AGC Ser/Thr protein kinase family.</text>
</comment>
<dbReference type="EMBL" id="CM017873">
    <property type="protein sequence ID" value="KAG1330975.1"/>
    <property type="molecule type" value="Genomic_DNA"/>
</dbReference>
<evidence type="ECO:0000256" key="6">
    <source>
        <dbReference type="ARBA" id="ARBA00022777"/>
    </source>
</evidence>
<keyword evidence="7" id="KW-0067">ATP-binding</keyword>
<sequence>MAASITSTARKNHDSIVESPLPKSGGAAKDAGKKDAGGIHACGSDHHPRRHHPRGAKINAGHPAPLFLKEELPTQKKEADWHAIGGARNPILEAPVAATAAHSFRDKELTPQSSSASHCYQSALSGSFCSEALHTEAKDSFLTARVSDATAFSVGNGCGSAKISDPINGRSGSWSSGTNDECCSSSSSFSTGGTNKPHKANDARWEAIRAVRSRDGYLGLHHFRLLRKLGCGDIGSVYLAELSGTGSHFAMKVMDKAVLASRKKLARAQTEREILQCLDHPFLPTLYTHFETDKFSCLVMEFCPGGDLHTLRQRQPGMYFSENAARFYVAEVLLALEYLHMLGIIYRDLKPENVLVREDGHIMLSDFDLSLRCAVCPTLVKSVNLDFGSSKNSGYCIQPSCIQPACIQPSCYQPTCFSPRFLNKSKNKKANSNSNEVCNQVIPLPELIAEPTNARSMSFVGTHEYLAPEIIKGEGHGSAVDWWTFGIFLYELLFGKTPFKGSGNRATLFNVVGEPLKFPELPTVSFAARDLIRGLLVKEPQQRLAYRRGAAEAKQHPFFQSINWALIRCTSPPEVPRPYKNNILLGSSIASAPSGNLVGIDISALGMSEEILQVLESWLTTLRNSTRMLEMLLFPDTTDLPHVSYQPPPNVPEGLRSTKRPS</sequence>
<keyword evidence="4" id="KW-0808">Transferase</keyword>
<dbReference type="Gene3D" id="3.30.200.20">
    <property type="entry name" value="Phosphorylase Kinase, domain 1"/>
    <property type="match status" value="1"/>
</dbReference>
<name>A0A8K0HYT2_COCNU</name>
<evidence type="ECO:0000259" key="13">
    <source>
        <dbReference type="PROSITE" id="PS50011"/>
    </source>
</evidence>
<evidence type="ECO:0000256" key="3">
    <source>
        <dbReference type="ARBA" id="ARBA00022527"/>
    </source>
</evidence>
<evidence type="ECO:0000313" key="15">
    <source>
        <dbReference type="Proteomes" id="UP000797356"/>
    </source>
</evidence>
<dbReference type="EC" id="2.7.11.1" evidence="2"/>
<gene>
    <name evidence="14" type="ORF">COCNU_02G009430</name>
</gene>
<dbReference type="Proteomes" id="UP000797356">
    <property type="component" value="Chromosome 2"/>
</dbReference>
<dbReference type="FunFam" id="1.10.510.10:FF:000020">
    <property type="entry name" value="serine/threonine-protein kinase D6PK-like"/>
    <property type="match status" value="1"/>
</dbReference>
<feature type="region of interest" description="Disordered" evidence="12">
    <location>
        <begin position="642"/>
        <end position="662"/>
    </location>
</feature>
<dbReference type="AlphaFoldDB" id="A0A8K0HYT2"/>
<evidence type="ECO:0000256" key="7">
    <source>
        <dbReference type="ARBA" id="ARBA00022840"/>
    </source>
</evidence>
<feature type="domain" description="Protein kinase" evidence="13">
    <location>
        <begin position="223"/>
        <end position="559"/>
    </location>
</feature>
<comment type="caution">
    <text evidence="14">The sequence shown here is derived from an EMBL/GenBank/DDBJ whole genome shotgun (WGS) entry which is preliminary data.</text>
</comment>
<evidence type="ECO:0000256" key="4">
    <source>
        <dbReference type="ARBA" id="ARBA00022679"/>
    </source>
</evidence>
<proteinExistence type="inferred from homology"/>
<dbReference type="SUPFAM" id="SSF56112">
    <property type="entry name" value="Protein kinase-like (PK-like)"/>
    <property type="match status" value="1"/>
</dbReference>
<dbReference type="Pfam" id="PF00069">
    <property type="entry name" value="Pkinase"/>
    <property type="match status" value="2"/>
</dbReference>
<evidence type="ECO:0000256" key="5">
    <source>
        <dbReference type="ARBA" id="ARBA00022741"/>
    </source>
</evidence>
<dbReference type="PROSITE" id="PS50011">
    <property type="entry name" value="PROTEIN_KINASE_DOM"/>
    <property type="match status" value="1"/>
</dbReference>
<dbReference type="SMART" id="SM00220">
    <property type="entry name" value="S_TKc"/>
    <property type="match status" value="1"/>
</dbReference>
<dbReference type="InterPro" id="IPR000719">
    <property type="entry name" value="Prot_kinase_dom"/>
</dbReference>
<keyword evidence="15" id="KW-1185">Reference proteome</keyword>
<dbReference type="PROSITE" id="PS00108">
    <property type="entry name" value="PROTEIN_KINASE_ST"/>
    <property type="match status" value="1"/>
</dbReference>
<dbReference type="InterPro" id="IPR008271">
    <property type="entry name" value="Ser/Thr_kinase_AS"/>
</dbReference>
<evidence type="ECO:0000256" key="8">
    <source>
        <dbReference type="ARBA" id="ARBA00047899"/>
    </source>
</evidence>
<dbReference type="Gene3D" id="1.10.510.10">
    <property type="entry name" value="Transferase(Phosphotransferase) domain 1"/>
    <property type="match status" value="2"/>
</dbReference>
<reference evidence="14" key="1">
    <citation type="journal article" date="2017" name="Gigascience">
        <title>The genome draft of coconut (Cocos nucifera).</title>
        <authorList>
            <person name="Xiao Y."/>
            <person name="Xu P."/>
            <person name="Fan H."/>
            <person name="Baudouin L."/>
            <person name="Xia W."/>
            <person name="Bocs S."/>
            <person name="Xu J."/>
            <person name="Li Q."/>
            <person name="Guo A."/>
            <person name="Zhou L."/>
            <person name="Li J."/>
            <person name="Wu Y."/>
            <person name="Ma Z."/>
            <person name="Armero A."/>
            <person name="Issali A.E."/>
            <person name="Liu N."/>
            <person name="Peng M."/>
            <person name="Yang Y."/>
        </authorList>
    </citation>
    <scope>NUCLEOTIDE SEQUENCE</scope>
    <source>
        <tissue evidence="14">Spear leaf of Hainan Tall coconut</tissue>
    </source>
</reference>
<dbReference type="InterPro" id="IPR011009">
    <property type="entry name" value="Kinase-like_dom_sf"/>
</dbReference>
<reference evidence="14" key="2">
    <citation type="submission" date="2019-07" db="EMBL/GenBank/DDBJ databases">
        <authorList>
            <person name="Yang Y."/>
            <person name="Bocs S."/>
            <person name="Baudouin L."/>
        </authorList>
    </citation>
    <scope>NUCLEOTIDE SEQUENCE</scope>
    <source>
        <tissue evidence="14">Spear leaf of Hainan Tall coconut</tissue>
    </source>
</reference>
<dbReference type="GO" id="GO:0005524">
    <property type="term" value="F:ATP binding"/>
    <property type="evidence" value="ECO:0007669"/>
    <property type="project" value="UniProtKB-KW"/>
</dbReference>
<feature type="region of interest" description="Disordered" evidence="12">
    <location>
        <begin position="1"/>
        <end position="61"/>
    </location>
</feature>
<comment type="catalytic activity">
    <reaction evidence="8">
        <text>L-threonyl-[protein] + ATP = O-phospho-L-threonyl-[protein] + ADP + H(+)</text>
        <dbReference type="Rhea" id="RHEA:46608"/>
        <dbReference type="Rhea" id="RHEA-COMP:11060"/>
        <dbReference type="Rhea" id="RHEA-COMP:11605"/>
        <dbReference type="ChEBI" id="CHEBI:15378"/>
        <dbReference type="ChEBI" id="CHEBI:30013"/>
        <dbReference type="ChEBI" id="CHEBI:30616"/>
        <dbReference type="ChEBI" id="CHEBI:61977"/>
        <dbReference type="ChEBI" id="CHEBI:456216"/>
        <dbReference type="EC" id="2.7.11.1"/>
    </reaction>
</comment>
<evidence type="ECO:0000256" key="12">
    <source>
        <dbReference type="SAM" id="MobiDB-lite"/>
    </source>
</evidence>
<accession>A0A8K0HYT2</accession>
<evidence type="ECO:0000256" key="11">
    <source>
        <dbReference type="ARBA" id="ARBA00074231"/>
    </source>
</evidence>
<evidence type="ECO:0000313" key="14">
    <source>
        <dbReference type="EMBL" id="KAG1330975.1"/>
    </source>
</evidence>
<dbReference type="CDD" id="cd05574">
    <property type="entry name" value="STKc_phototropin_like"/>
    <property type="match status" value="1"/>
</dbReference>
<keyword evidence="6 14" id="KW-0418">Kinase</keyword>
<dbReference type="GO" id="GO:0004674">
    <property type="term" value="F:protein serine/threonine kinase activity"/>
    <property type="evidence" value="ECO:0007669"/>
    <property type="project" value="UniProtKB-KW"/>
</dbReference>
<protein>
    <recommendedName>
        <fullName evidence="11">Protein kinase G11A</fullName>
        <ecNumber evidence="2">2.7.11.1</ecNumber>
    </recommendedName>
</protein>
<organism evidence="14 15">
    <name type="scientific">Cocos nucifera</name>
    <name type="common">Coconut palm</name>
    <dbReference type="NCBI Taxonomy" id="13894"/>
    <lineage>
        <taxon>Eukaryota</taxon>
        <taxon>Viridiplantae</taxon>
        <taxon>Streptophyta</taxon>
        <taxon>Embryophyta</taxon>
        <taxon>Tracheophyta</taxon>
        <taxon>Spermatophyta</taxon>
        <taxon>Magnoliopsida</taxon>
        <taxon>Liliopsida</taxon>
        <taxon>Arecaceae</taxon>
        <taxon>Arecoideae</taxon>
        <taxon>Cocoseae</taxon>
        <taxon>Attaleinae</taxon>
        <taxon>Cocos</taxon>
    </lineage>
</organism>
<dbReference type="OrthoDB" id="432483at2759"/>
<dbReference type="PANTHER" id="PTHR45637">
    <property type="entry name" value="FLIPPASE KINASE 1-RELATED"/>
    <property type="match status" value="1"/>
</dbReference>
<evidence type="ECO:0000256" key="1">
    <source>
        <dbReference type="ARBA" id="ARBA00009903"/>
    </source>
</evidence>
<keyword evidence="3" id="KW-0723">Serine/threonine-protein kinase</keyword>
<comment type="function">
    <text evidence="10">May play a role in the regulation of metabolism and signal transduction processes.</text>
</comment>